<evidence type="ECO:0000256" key="12">
    <source>
        <dbReference type="SAM" id="SignalP"/>
    </source>
</evidence>
<dbReference type="PANTHER" id="PTHR31388:SF126">
    <property type="entry name" value="PEROXIDASE"/>
    <property type="match status" value="1"/>
</dbReference>
<feature type="binding site" evidence="9">
    <location>
        <position position="125"/>
    </location>
    <ligand>
        <name>Ca(2+)</name>
        <dbReference type="ChEBI" id="CHEBI:29108"/>
        <label>2</label>
    </ligand>
</feature>
<protein>
    <recommendedName>
        <fullName evidence="2">peroxidase</fullName>
        <ecNumber evidence="2">1.11.1.7</ecNumber>
    </recommendedName>
</protein>
<feature type="chain" id="PRO_5015408099" description="peroxidase" evidence="12">
    <location>
        <begin position="19"/>
        <end position="187"/>
    </location>
</feature>
<dbReference type="EMBL" id="PKPP01006056">
    <property type="protein sequence ID" value="PWA57815.1"/>
    <property type="molecule type" value="Genomic_DNA"/>
</dbReference>
<dbReference type="GO" id="GO:0046872">
    <property type="term" value="F:metal ion binding"/>
    <property type="evidence" value="ECO:0007669"/>
    <property type="project" value="UniProtKB-KW"/>
</dbReference>
<dbReference type="InterPro" id="IPR019794">
    <property type="entry name" value="Peroxidases_AS"/>
</dbReference>
<dbReference type="GO" id="GO:0006979">
    <property type="term" value="P:response to oxidative stress"/>
    <property type="evidence" value="ECO:0007669"/>
    <property type="project" value="InterPro"/>
</dbReference>
<comment type="cofactor">
    <cofactor evidence="9">
        <name>heme b</name>
        <dbReference type="ChEBI" id="CHEBI:60344"/>
    </cofactor>
    <text evidence="9">Binds 1 heme b (iron(II)-protoporphyrin IX) group per subunit.</text>
</comment>
<dbReference type="PROSITE" id="PS00436">
    <property type="entry name" value="PEROXIDASE_2"/>
    <property type="match status" value="1"/>
</dbReference>
<evidence type="ECO:0000256" key="11">
    <source>
        <dbReference type="RuleBase" id="RU004241"/>
    </source>
</evidence>
<evidence type="ECO:0000256" key="4">
    <source>
        <dbReference type="ARBA" id="ARBA00022617"/>
    </source>
</evidence>
<evidence type="ECO:0000256" key="10">
    <source>
        <dbReference type="PIRSR" id="PIRSR600823-5"/>
    </source>
</evidence>
<keyword evidence="15" id="KW-1185">Reference proteome</keyword>
<feature type="binding site" description="axial binding residue" evidence="9">
    <location>
        <position position="71"/>
    </location>
    <ligand>
        <name>heme b</name>
        <dbReference type="ChEBI" id="CHEBI:60344"/>
    </ligand>
    <ligandPart>
        <name>Fe</name>
        <dbReference type="ChEBI" id="CHEBI:18248"/>
    </ligandPart>
</feature>
<keyword evidence="10" id="KW-1015">Disulfide bond</keyword>
<gene>
    <name evidence="14" type="ORF">CTI12_AA405660</name>
</gene>
<keyword evidence="4" id="KW-0349">Heme</keyword>
<keyword evidence="3 14" id="KW-0575">Peroxidase</keyword>
<dbReference type="InterPro" id="IPR010255">
    <property type="entry name" value="Haem_peroxidase_sf"/>
</dbReference>
<dbReference type="STRING" id="35608.A0A2U1M991"/>
<dbReference type="PRINTS" id="PR00461">
    <property type="entry name" value="PLPEROXIDASE"/>
</dbReference>
<feature type="disulfide bond" evidence="10">
    <location>
        <begin position="79"/>
        <end position="105"/>
    </location>
</feature>
<dbReference type="AlphaFoldDB" id="A0A2U1M991"/>
<dbReference type="Gene3D" id="1.10.520.10">
    <property type="match status" value="2"/>
</dbReference>
<dbReference type="Proteomes" id="UP000245207">
    <property type="component" value="Unassembled WGS sequence"/>
</dbReference>
<keyword evidence="6 9" id="KW-0106">Calcium</keyword>
<keyword evidence="8 9" id="KW-0408">Iron</keyword>
<dbReference type="GO" id="GO:0140825">
    <property type="term" value="F:lactoperoxidase activity"/>
    <property type="evidence" value="ECO:0007669"/>
    <property type="project" value="UniProtKB-EC"/>
</dbReference>
<accession>A0A2U1M991</accession>
<evidence type="ECO:0000259" key="13">
    <source>
        <dbReference type="PROSITE" id="PS50873"/>
    </source>
</evidence>
<evidence type="ECO:0000313" key="15">
    <source>
        <dbReference type="Proteomes" id="UP000245207"/>
    </source>
</evidence>
<dbReference type="EC" id="1.11.1.7" evidence="2"/>
<evidence type="ECO:0000256" key="5">
    <source>
        <dbReference type="ARBA" id="ARBA00022723"/>
    </source>
</evidence>
<feature type="binding site" evidence="9">
    <location>
        <position position="118"/>
    </location>
    <ligand>
        <name>Ca(2+)</name>
        <dbReference type="ChEBI" id="CHEBI:29108"/>
        <label>2</label>
    </ligand>
</feature>
<evidence type="ECO:0000256" key="3">
    <source>
        <dbReference type="ARBA" id="ARBA00022559"/>
    </source>
</evidence>
<evidence type="ECO:0000256" key="2">
    <source>
        <dbReference type="ARBA" id="ARBA00012313"/>
    </source>
</evidence>
<keyword evidence="7" id="KW-0560">Oxidoreductase</keyword>
<comment type="cofactor">
    <cofactor evidence="9">
        <name>Ca(2+)</name>
        <dbReference type="ChEBI" id="CHEBI:29108"/>
    </cofactor>
    <text evidence="9">Binds 2 calcium ions per subunit.</text>
</comment>
<feature type="binding site" evidence="9">
    <location>
        <position position="72"/>
    </location>
    <ligand>
        <name>Ca(2+)</name>
        <dbReference type="ChEBI" id="CHEBI:29108"/>
        <label>2</label>
    </ligand>
</feature>
<dbReference type="GO" id="GO:0020037">
    <property type="term" value="F:heme binding"/>
    <property type="evidence" value="ECO:0007669"/>
    <property type="project" value="InterPro"/>
</dbReference>
<organism evidence="14 15">
    <name type="scientific">Artemisia annua</name>
    <name type="common">Sweet wormwood</name>
    <dbReference type="NCBI Taxonomy" id="35608"/>
    <lineage>
        <taxon>Eukaryota</taxon>
        <taxon>Viridiplantae</taxon>
        <taxon>Streptophyta</taxon>
        <taxon>Embryophyta</taxon>
        <taxon>Tracheophyta</taxon>
        <taxon>Spermatophyta</taxon>
        <taxon>Magnoliopsida</taxon>
        <taxon>eudicotyledons</taxon>
        <taxon>Gunneridae</taxon>
        <taxon>Pentapetalae</taxon>
        <taxon>asterids</taxon>
        <taxon>campanulids</taxon>
        <taxon>Asterales</taxon>
        <taxon>Asteraceae</taxon>
        <taxon>Asteroideae</taxon>
        <taxon>Anthemideae</taxon>
        <taxon>Artemisiinae</taxon>
        <taxon>Artemisia</taxon>
    </lineage>
</organism>
<evidence type="ECO:0000256" key="8">
    <source>
        <dbReference type="ARBA" id="ARBA00023004"/>
    </source>
</evidence>
<feature type="signal peptide" evidence="12">
    <location>
        <begin position="1"/>
        <end position="18"/>
    </location>
</feature>
<evidence type="ECO:0000256" key="9">
    <source>
        <dbReference type="PIRSR" id="PIRSR600823-3"/>
    </source>
</evidence>
<sequence>MTFLYLFVFLMFSTATACLDSVLSTRYYDHVCPEALPTIKRVVEDAVAQERRMGASLLRLQFHDCFVNGAHTLGLADECRFLRPHIYNDTNIDPAFQPSPSVTICPRVEGDSNLTPLDSTSGSFDEKYFPNLVSKRGVLRSYQVLFNDSETDKIVSRYYEDQKKFFKDFAKSMIRMGDINPLTGNRG</sequence>
<dbReference type="Gene3D" id="1.10.420.10">
    <property type="entry name" value="Peroxidase, domain 2"/>
    <property type="match status" value="1"/>
</dbReference>
<dbReference type="InterPro" id="IPR002016">
    <property type="entry name" value="Haem_peroxidase"/>
</dbReference>
<comment type="catalytic activity">
    <reaction evidence="1">
        <text>2 a phenolic donor + H2O2 = 2 a phenolic radical donor + 2 H2O</text>
        <dbReference type="Rhea" id="RHEA:56136"/>
        <dbReference type="ChEBI" id="CHEBI:15377"/>
        <dbReference type="ChEBI" id="CHEBI:16240"/>
        <dbReference type="ChEBI" id="CHEBI:139520"/>
        <dbReference type="ChEBI" id="CHEBI:139521"/>
        <dbReference type="EC" id="1.11.1.7"/>
    </reaction>
</comment>
<comment type="similarity">
    <text evidence="11">Belongs to the peroxidase family.</text>
</comment>
<dbReference type="InterPro" id="IPR000823">
    <property type="entry name" value="Peroxidase_pln"/>
</dbReference>
<name>A0A2U1M991_ARTAN</name>
<evidence type="ECO:0000256" key="7">
    <source>
        <dbReference type="ARBA" id="ARBA00023002"/>
    </source>
</evidence>
<reference evidence="14 15" key="1">
    <citation type="journal article" date="2018" name="Mol. Plant">
        <title>The genome of Artemisia annua provides insight into the evolution of Asteraceae family and artemisinin biosynthesis.</title>
        <authorList>
            <person name="Shen Q."/>
            <person name="Zhang L."/>
            <person name="Liao Z."/>
            <person name="Wang S."/>
            <person name="Yan T."/>
            <person name="Shi P."/>
            <person name="Liu M."/>
            <person name="Fu X."/>
            <person name="Pan Q."/>
            <person name="Wang Y."/>
            <person name="Lv Z."/>
            <person name="Lu X."/>
            <person name="Zhang F."/>
            <person name="Jiang W."/>
            <person name="Ma Y."/>
            <person name="Chen M."/>
            <person name="Hao X."/>
            <person name="Li L."/>
            <person name="Tang Y."/>
            <person name="Lv G."/>
            <person name="Zhou Y."/>
            <person name="Sun X."/>
            <person name="Brodelius P.E."/>
            <person name="Rose J.K.C."/>
            <person name="Tang K."/>
        </authorList>
    </citation>
    <scope>NUCLEOTIDE SEQUENCE [LARGE SCALE GENOMIC DNA]</scope>
    <source>
        <strain evidence="15">cv. Huhao1</strain>
        <tissue evidence="14">Leaf</tissue>
    </source>
</reference>
<feature type="domain" description="Plant heme peroxidase family profile" evidence="13">
    <location>
        <begin position="20"/>
        <end position="187"/>
    </location>
</feature>
<evidence type="ECO:0000256" key="1">
    <source>
        <dbReference type="ARBA" id="ARBA00000189"/>
    </source>
</evidence>
<dbReference type="OrthoDB" id="2113341at2759"/>
<evidence type="ECO:0000256" key="6">
    <source>
        <dbReference type="ARBA" id="ARBA00022837"/>
    </source>
</evidence>
<dbReference type="PANTHER" id="PTHR31388">
    <property type="entry name" value="PEROXIDASE 72-RELATED"/>
    <property type="match status" value="1"/>
</dbReference>
<proteinExistence type="inferred from homology"/>
<keyword evidence="5 9" id="KW-0479">Metal-binding</keyword>
<dbReference type="PROSITE" id="PS50873">
    <property type="entry name" value="PEROXIDASE_4"/>
    <property type="match status" value="1"/>
</dbReference>
<dbReference type="Pfam" id="PF00141">
    <property type="entry name" value="peroxidase"/>
    <property type="match status" value="1"/>
</dbReference>
<keyword evidence="12" id="KW-0732">Signal</keyword>
<dbReference type="SUPFAM" id="SSF48113">
    <property type="entry name" value="Heme-dependent peroxidases"/>
    <property type="match status" value="1"/>
</dbReference>
<comment type="caution">
    <text evidence="14">The sequence shown here is derived from an EMBL/GenBank/DDBJ whole genome shotgun (WGS) entry which is preliminary data.</text>
</comment>
<evidence type="ECO:0000313" key="14">
    <source>
        <dbReference type="EMBL" id="PWA57815.1"/>
    </source>
</evidence>